<gene>
    <name evidence="2" type="ORF">BO99DRAFT_240576</name>
</gene>
<feature type="transmembrane region" description="Helical" evidence="1">
    <location>
        <begin position="51"/>
        <end position="70"/>
    </location>
</feature>
<evidence type="ECO:0000313" key="2">
    <source>
        <dbReference type="EMBL" id="PYI22867.1"/>
    </source>
</evidence>
<reference evidence="2 3" key="1">
    <citation type="submission" date="2018-02" db="EMBL/GenBank/DDBJ databases">
        <title>The genomes of Aspergillus section Nigri reveals drivers in fungal speciation.</title>
        <authorList>
            <consortium name="DOE Joint Genome Institute"/>
            <person name="Vesth T.C."/>
            <person name="Nybo J."/>
            <person name="Theobald S."/>
            <person name="Brandl J."/>
            <person name="Frisvad J.C."/>
            <person name="Nielsen K.F."/>
            <person name="Lyhne E.K."/>
            <person name="Kogle M.E."/>
            <person name="Kuo A."/>
            <person name="Riley R."/>
            <person name="Clum A."/>
            <person name="Nolan M."/>
            <person name="Lipzen A."/>
            <person name="Salamov A."/>
            <person name="Henrissat B."/>
            <person name="Wiebenga A."/>
            <person name="De vries R.P."/>
            <person name="Grigoriev I.V."/>
            <person name="Mortensen U.H."/>
            <person name="Andersen M.R."/>
            <person name="Baker S.E."/>
        </authorList>
    </citation>
    <scope>NUCLEOTIDE SEQUENCE [LARGE SCALE GENOMIC DNA]</scope>
    <source>
        <strain evidence="2 3">CBS 115571</strain>
    </source>
</reference>
<protein>
    <submittedName>
        <fullName evidence="2">Uncharacterized protein</fullName>
    </submittedName>
</protein>
<keyword evidence="1" id="KW-0472">Membrane</keyword>
<name>A0A2V5IFZ8_ASPV1</name>
<accession>A0A2V5IFZ8</accession>
<keyword evidence="3" id="KW-1185">Reference proteome</keyword>
<sequence length="173" mass="20169">MDGWSLDQFLSGFENVTLRPDRFSDSSTADIRLVVTRNKTENRQETHRHTLAFLLPVLYCIRVLYLVRFLPKPRTNRKRDLRTSADELWFSYPSSFFFLALTQPRQPQTFLPNTSNRVIPTPFSGLYLWSPAARLHRDPDCLSVEPANPFGWRPRARRWSRPKCCPVLNCLGG</sequence>
<keyword evidence="1" id="KW-1133">Transmembrane helix</keyword>
<organism evidence="2 3">
    <name type="scientific">Aspergillus violaceofuscus (strain CBS 115571)</name>
    <dbReference type="NCBI Taxonomy" id="1450538"/>
    <lineage>
        <taxon>Eukaryota</taxon>
        <taxon>Fungi</taxon>
        <taxon>Dikarya</taxon>
        <taxon>Ascomycota</taxon>
        <taxon>Pezizomycotina</taxon>
        <taxon>Eurotiomycetes</taxon>
        <taxon>Eurotiomycetidae</taxon>
        <taxon>Eurotiales</taxon>
        <taxon>Aspergillaceae</taxon>
        <taxon>Aspergillus</taxon>
    </lineage>
</organism>
<evidence type="ECO:0000313" key="3">
    <source>
        <dbReference type="Proteomes" id="UP000249829"/>
    </source>
</evidence>
<proteinExistence type="predicted"/>
<evidence type="ECO:0000256" key="1">
    <source>
        <dbReference type="SAM" id="Phobius"/>
    </source>
</evidence>
<dbReference type="AlphaFoldDB" id="A0A2V5IFZ8"/>
<dbReference type="Proteomes" id="UP000249829">
    <property type="component" value="Unassembled WGS sequence"/>
</dbReference>
<keyword evidence="1" id="KW-0812">Transmembrane</keyword>
<dbReference type="EMBL" id="KZ825108">
    <property type="protein sequence ID" value="PYI22867.1"/>
    <property type="molecule type" value="Genomic_DNA"/>
</dbReference>